<feature type="transmembrane region" description="Helical" evidence="6">
    <location>
        <begin position="196"/>
        <end position="222"/>
    </location>
</feature>
<reference evidence="8" key="1">
    <citation type="submission" date="2025-08" db="UniProtKB">
        <authorList>
            <consortium name="Ensembl"/>
        </authorList>
    </citation>
    <scope>IDENTIFICATION</scope>
</reference>
<evidence type="ECO:0000256" key="2">
    <source>
        <dbReference type="ARBA" id="ARBA00006565"/>
    </source>
</evidence>
<evidence type="ECO:0000313" key="9">
    <source>
        <dbReference type="Proteomes" id="UP000694569"/>
    </source>
</evidence>
<keyword evidence="4 6" id="KW-1133">Transmembrane helix</keyword>
<evidence type="ECO:0000256" key="1">
    <source>
        <dbReference type="ARBA" id="ARBA00004127"/>
    </source>
</evidence>
<dbReference type="PANTHER" id="PTHR21324">
    <property type="entry name" value="FASTING-INDUCIBLE INTEGRAL MEMBRANE PROTEIN TM6P1-RELATED"/>
    <property type="match status" value="1"/>
</dbReference>
<dbReference type="Pfam" id="PF10277">
    <property type="entry name" value="Frag1"/>
    <property type="match status" value="1"/>
</dbReference>
<evidence type="ECO:0000256" key="4">
    <source>
        <dbReference type="ARBA" id="ARBA00022989"/>
    </source>
</evidence>
<feature type="domain" description="CWH43-like N-terminal" evidence="7">
    <location>
        <begin position="10"/>
        <end position="225"/>
    </location>
</feature>
<evidence type="ECO:0000256" key="5">
    <source>
        <dbReference type="ARBA" id="ARBA00023136"/>
    </source>
</evidence>
<dbReference type="Ensembl" id="ENSLLET00000031028.1">
    <property type="protein sequence ID" value="ENSLLEP00000029873.1"/>
    <property type="gene ID" value="ENSLLEG00000018892.1"/>
</dbReference>
<dbReference type="PANTHER" id="PTHR21324:SF11">
    <property type="entry name" value="DNA DAMAGE-REGULATED AUTOPHAGY MODULATOR PROTEIN 1"/>
    <property type="match status" value="1"/>
</dbReference>
<feature type="transmembrane region" description="Helical" evidence="6">
    <location>
        <begin position="12"/>
        <end position="35"/>
    </location>
</feature>
<comment type="similarity">
    <text evidence="2">Belongs to the DRAM/TMEM150 family.</text>
</comment>
<evidence type="ECO:0000259" key="7">
    <source>
        <dbReference type="Pfam" id="PF10277"/>
    </source>
</evidence>
<dbReference type="InterPro" id="IPR019402">
    <property type="entry name" value="CWH43_N"/>
</dbReference>
<dbReference type="GO" id="GO:0005764">
    <property type="term" value="C:lysosome"/>
    <property type="evidence" value="ECO:0007669"/>
    <property type="project" value="TreeGrafter"/>
</dbReference>
<dbReference type="OrthoDB" id="191706at2759"/>
<dbReference type="GO" id="GO:0012505">
    <property type="term" value="C:endomembrane system"/>
    <property type="evidence" value="ECO:0007669"/>
    <property type="project" value="UniProtKB-SubCell"/>
</dbReference>
<keyword evidence="9" id="KW-1185">Reference proteome</keyword>
<reference evidence="8" key="2">
    <citation type="submission" date="2025-09" db="UniProtKB">
        <authorList>
            <consortium name="Ensembl"/>
        </authorList>
    </citation>
    <scope>IDENTIFICATION</scope>
</reference>
<feature type="transmembrane region" description="Helical" evidence="6">
    <location>
        <begin position="121"/>
        <end position="140"/>
    </location>
</feature>
<protein>
    <submittedName>
        <fullName evidence="8">DNA damage regulated autophagy modulator 1</fullName>
    </submittedName>
</protein>
<sequence>MEFWCLKGAAALPSILVIWTSAAFITSYLISVLTGHVPPFVPYISDTGTNPPESGVFGFMISVSAMLGAATMYTRFLILQKQNSSIPIIKSWLNKVSFSIGFIACIGMWLVATFQETSVPVVHDIAAFFTFTFGVLYILLQSIISYQSCPERSKAYMCHIRIAISLLAAVAYIPMLVCVCLVGTAKGVWQPSDEGYQIHLVSAICEWIVAFGFVMYFLTYIRDFQVGKQYKETLLLSHVSKKYNDNILILFCKSGAGFWALFRPSW</sequence>
<evidence type="ECO:0000313" key="8">
    <source>
        <dbReference type="Ensembl" id="ENSLLEP00000029873.1"/>
    </source>
</evidence>
<proteinExistence type="inferred from homology"/>
<feature type="transmembrane region" description="Helical" evidence="6">
    <location>
        <begin position="55"/>
        <end position="76"/>
    </location>
</feature>
<dbReference type="Proteomes" id="UP000694569">
    <property type="component" value="Unplaced"/>
</dbReference>
<keyword evidence="3 6" id="KW-0812">Transmembrane</keyword>
<organism evidence="8 9">
    <name type="scientific">Leptobrachium leishanense</name>
    <name type="common">Leishan spiny toad</name>
    <dbReference type="NCBI Taxonomy" id="445787"/>
    <lineage>
        <taxon>Eukaryota</taxon>
        <taxon>Metazoa</taxon>
        <taxon>Chordata</taxon>
        <taxon>Craniata</taxon>
        <taxon>Vertebrata</taxon>
        <taxon>Euteleostomi</taxon>
        <taxon>Amphibia</taxon>
        <taxon>Batrachia</taxon>
        <taxon>Anura</taxon>
        <taxon>Pelobatoidea</taxon>
        <taxon>Megophryidae</taxon>
        <taxon>Leptobrachium</taxon>
    </lineage>
</organism>
<dbReference type="GO" id="GO:0010506">
    <property type="term" value="P:regulation of autophagy"/>
    <property type="evidence" value="ECO:0007669"/>
    <property type="project" value="TreeGrafter"/>
</dbReference>
<accession>A0A8C5PZ34</accession>
<evidence type="ECO:0000256" key="3">
    <source>
        <dbReference type="ARBA" id="ARBA00022692"/>
    </source>
</evidence>
<dbReference type="InterPro" id="IPR050911">
    <property type="entry name" value="DRAM/TMEM150_Autophagy_Mod"/>
</dbReference>
<dbReference type="AlphaFoldDB" id="A0A8C5PZ34"/>
<name>A0A8C5PZ34_9ANUR</name>
<evidence type="ECO:0000256" key="6">
    <source>
        <dbReference type="SAM" id="Phobius"/>
    </source>
</evidence>
<comment type="subcellular location">
    <subcellularLocation>
        <location evidence="1">Endomembrane system</location>
        <topology evidence="1">Multi-pass membrane protein</topology>
    </subcellularLocation>
</comment>
<dbReference type="GeneTree" id="ENSGT01030000234578"/>
<keyword evidence="5 6" id="KW-0472">Membrane</keyword>
<feature type="transmembrane region" description="Helical" evidence="6">
    <location>
        <begin position="96"/>
        <end position="115"/>
    </location>
</feature>
<feature type="transmembrane region" description="Helical" evidence="6">
    <location>
        <begin position="160"/>
        <end position="184"/>
    </location>
</feature>
<gene>
    <name evidence="8" type="primary">DRAM1</name>
</gene>